<accession>K2FAS8</accession>
<reference evidence="1" key="1">
    <citation type="journal article" date="2012" name="Science">
        <title>Fermentation, hydrogen, and sulfur metabolism in multiple uncultivated bacterial phyla.</title>
        <authorList>
            <person name="Wrighton K.C."/>
            <person name="Thomas B.C."/>
            <person name="Sharon I."/>
            <person name="Miller C.S."/>
            <person name="Castelle C.J."/>
            <person name="VerBerkmoes N.C."/>
            <person name="Wilkins M.J."/>
            <person name="Hettich R.L."/>
            <person name="Lipton M.S."/>
            <person name="Williams K.H."/>
            <person name="Long P.E."/>
            <person name="Banfield J.F."/>
        </authorList>
    </citation>
    <scope>NUCLEOTIDE SEQUENCE [LARGE SCALE GENOMIC DNA]</scope>
</reference>
<dbReference type="EMBL" id="AMFJ01000360">
    <property type="protein sequence ID" value="EKE28226.1"/>
    <property type="molecule type" value="Genomic_DNA"/>
</dbReference>
<proteinExistence type="predicted"/>
<protein>
    <submittedName>
        <fullName evidence="1">Uncharacterized protein</fullName>
    </submittedName>
</protein>
<sequence>MKNPKIHKEEYKLALSKLIIEDEAISDDLKKTLARYLEQWNDYYAHISNIKEVEKWLGLIFDKERQEGLQKEYLRFARKKIKENETEVERIFSETKKRFENSILDQNLDFLNANNANNTEAYKSYFNFNPISWEFIFVEKQPSASKEINLSEKEFMTFLGALEYTTDYAGKLVHILSLEIEDEYFYYTLLVNILRKYDVRPRNLSGFGNLYEIINTKINSQKLKLNLVKILLNSGLYFCINEDILNKVDLASEYKFELVKFLAESDKMSDMVIRYILKQDLTPDQKYEFAKILAVRYPTFLSRCILDFNLKDPEKRFELAKNACRSNFYPVLANIKEFWIDDTDEQKEIFKIAVTRDYRALTLLNRLDLFISSVDEDSLNIEGMKEFYKYYIYDIFVLEDQKHHMKFDMIFAENTRMENVGFFFGNLLFEKPENISKLNDNPKIASREYFLETTCLNLDKTFLTNDYSSKTLQDFYFSVTQIYNILGSEFLSQLQIDKEFITPSWLKNLTSTLQKLSRVLFITKDEQHIRQKIIAWLSQMSESSFKDKLKIRSSKFKRKVNMAMMSSKQEEKRSEPIKISKDNISELASNLDMIFIWFFKETFKINCREITIGDIEKLEEKWWNLDVLYTLVARYYWNTEWIKEIPLFASVIESVLDDRFHEFKYKWNMRDEDDMETAKLQIEPLNESGLEKWKENPSSLKFISTEKEPSISDDELLKIAQWEFLEQCIRQKHLDKISDSLSLSVAEFDIWKVSEDDLNAIIEKKPAEALKMMSLWTDKKHYYLLVVFSLLKSTTNKSVFEGLISKLKSWIPWIPLNGIDDDIRSIEAKLMPVSKWKDALVFTTLTDDPKLLLEIGDLVEAWSCQNYRTWSMIESLLWYVIDANVKWVLSFTLDQSNLWGSKSDYSQLCEMVKDWNFEYIFDAPKKMLQINDPGSWKSFAVSLNKAVMRRIVKLWATKDIKPWIFLEREYFQNHHALPALRDSVSELLDSFVKWFYWTIEEKWLKIIRTRNPGWVYSDRMEWIMKWDYEI</sequence>
<comment type="caution">
    <text evidence="1">The sequence shown here is derived from an EMBL/GenBank/DDBJ whole genome shotgun (WGS) entry which is preliminary data.</text>
</comment>
<gene>
    <name evidence="1" type="ORF">ACD_3C00086G0070</name>
</gene>
<dbReference type="AlphaFoldDB" id="K2FAS8"/>
<name>K2FAS8_9BACT</name>
<organism evidence="1">
    <name type="scientific">uncultured bacterium</name>
    <name type="common">gcode 4</name>
    <dbReference type="NCBI Taxonomy" id="1234023"/>
    <lineage>
        <taxon>Bacteria</taxon>
        <taxon>environmental samples</taxon>
    </lineage>
</organism>
<evidence type="ECO:0000313" key="1">
    <source>
        <dbReference type="EMBL" id="EKE28226.1"/>
    </source>
</evidence>